<keyword evidence="1" id="KW-0472">Membrane</keyword>
<keyword evidence="3" id="KW-1185">Reference proteome</keyword>
<proteinExistence type="predicted"/>
<sequence length="424" mass="47159">MKLSERANDELARLKTVLFQRQVVVGLGLTVVLAGLLVVVGLYRPSSLANVVIDSAVSVLVALIAVYLSIDTFRRYFRRSEAGRIDSMERIVQRYADLSLLSLETVPGWRSNSFNRGPRVPFVTEYQPDNPTSVDRYDIEYIDEHDATLDDEVALVLEPYRDRFARDFTREDHFNGRRVALEAVSDNRFGVSPTSFFHSYMTVFSPDTELSGGRSLRDLTEELLLAEDGQLAPVSESPFDGAFGGGALLFTEDGRVVIPTRSRQVVNTGGVNGVSFGGTLDPTVVTNGDLREHFESELRQELNIEPTNLSQLRVLSIVRRLEALGKPDILAMGLADASVVPEQASNEHIRLIDPQVVPDRYLPIESVDDLLQGDVAEVTLRSVFDVLEDSYYEPGQSLLGTLWYLHSHAEYTDSESADSVARDE</sequence>
<feature type="transmembrane region" description="Helical" evidence="1">
    <location>
        <begin position="23"/>
        <end position="43"/>
    </location>
</feature>
<dbReference type="EMBL" id="BIXZ01000001">
    <property type="protein sequence ID" value="GCF13075.1"/>
    <property type="molecule type" value="Genomic_DNA"/>
</dbReference>
<evidence type="ECO:0000313" key="2">
    <source>
        <dbReference type="EMBL" id="GCF13075.1"/>
    </source>
</evidence>
<keyword evidence="1" id="KW-1133">Transmembrane helix</keyword>
<dbReference type="RefSeq" id="WP_137682712.1">
    <property type="nucleotide sequence ID" value="NZ_BIXZ01000001.1"/>
</dbReference>
<dbReference type="Proteomes" id="UP000304382">
    <property type="component" value="Unassembled WGS sequence"/>
</dbReference>
<dbReference type="OrthoDB" id="386627at2157"/>
<comment type="caution">
    <text evidence="2">The sequence shown here is derived from an EMBL/GenBank/DDBJ whole genome shotgun (WGS) entry which is preliminary data.</text>
</comment>
<dbReference type="AlphaFoldDB" id="A0A4C2EF41"/>
<evidence type="ECO:0000256" key="1">
    <source>
        <dbReference type="SAM" id="Phobius"/>
    </source>
</evidence>
<accession>A0A4C2EF41</accession>
<protein>
    <recommendedName>
        <fullName evidence="4">Nudix hydrolase domain-containing protein</fullName>
    </recommendedName>
</protein>
<reference evidence="2 3" key="1">
    <citation type="submission" date="2019-02" db="EMBL/GenBank/DDBJ databases">
        <title>Haloarcula mannanilyticum sp. nov., a mannan degrading haloarchaeon isolated from commercial salt.</title>
        <authorList>
            <person name="Enomoto S."/>
            <person name="Shimane Y."/>
            <person name="Kamekura M."/>
            <person name="Ito T."/>
            <person name="Moriya O."/>
            <person name="Ihara K."/>
            <person name="Takahashi-Ando N."/>
            <person name="Fukushima Y."/>
            <person name="Yoshida Y."/>
            <person name="Usama R."/>
            <person name="Takai K."/>
            <person name="Minegishi H."/>
        </authorList>
    </citation>
    <scope>NUCLEOTIDE SEQUENCE [LARGE SCALE GENOMIC DNA]</scope>
    <source>
        <strain evidence="2 3">MD130-1</strain>
    </source>
</reference>
<feature type="transmembrane region" description="Helical" evidence="1">
    <location>
        <begin position="49"/>
        <end position="70"/>
    </location>
</feature>
<organism evidence="2 3">
    <name type="scientific">Haloarcula mannanilytica</name>
    <dbReference type="NCBI Taxonomy" id="2509225"/>
    <lineage>
        <taxon>Archaea</taxon>
        <taxon>Methanobacteriati</taxon>
        <taxon>Methanobacteriota</taxon>
        <taxon>Stenosarchaea group</taxon>
        <taxon>Halobacteria</taxon>
        <taxon>Halobacteriales</taxon>
        <taxon>Haloarculaceae</taxon>
        <taxon>Haloarcula</taxon>
    </lineage>
</organism>
<name>A0A4C2EF41_9EURY</name>
<evidence type="ECO:0000313" key="3">
    <source>
        <dbReference type="Proteomes" id="UP000304382"/>
    </source>
</evidence>
<gene>
    <name evidence="2" type="ORF">Harman_10100</name>
</gene>
<evidence type="ECO:0008006" key="4">
    <source>
        <dbReference type="Google" id="ProtNLM"/>
    </source>
</evidence>
<keyword evidence="1" id="KW-0812">Transmembrane</keyword>